<dbReference type="PANTHER" id="PTHR47577">
    <property type="entry name" value="THAP DOMAIN-CONTAINING PROTEIN 6"/>
    <property type="match status" value="1"/>
</dbReference>
<keyword evidence="4 5" id="KW-0238">DNA-binding</keyword>
<evidence type="ECO:0000256" key="1">
    <source>
        <dbReference type="ARBA" id="ARBA00022723"/>
    </source>
</evidence>
<dbReference type="InterPro" id="IPR006612">
    <property type="entry name" value="THAP_Znf"/>
</dbReference>
<evidence type="ECO:0000256" key="4">
    <source>
        <dbReference type="ARBA" id="ARBA00023125"/>
    </source>
</evidence>
<gene>
    <name evidence="8" type="ORF">PAL_GLEAN10012301</name>
</gene>
<keyword evidence="2 5" id="KW-0863">Zinc-finger</keyword>
<feature type="region of interest" description="Disordered" evidence="6">
    <location>
        <begin position="1"/>
        <end position="106"/>
    </location>
</feature>
<dbReference type="PANTHER" id="PTHR47577:SF1">
    <property type="entry name" value="THAP DOMAIN-CONTAINING PROTEIN 6"/>
    <property type="match status" value="1"/>
</dbReference>
<evidence type="ECO:0000259" key="7">
    <source>
        <dbReference type="PROSITE" id="PS50950"/>
    </source>
</evidence>
<dbReference type="SMART" id="SM00980">
    <property type="entry name" value="THAP"/>
    <property type="match status" value="1"/>
</dbReference>
<dbReference type="eggNOG" id="ENOG502S349">
    <property type="taxonomic scope" value="Eukaryota"/>
</dbReference>
<sequence>MAAEHVTRGGRISGSRGDGAEGKGDKISVVDLPAQTVGVVRGEEDRRGAETPSSPGKGTLSGRLCTSDRAAPPSLPEGAGSLEKGAELGRASGLRADTRERSATAGRPDIRQRLKLLLPYSLLLALPSKYVVTSTLCESPAKPWGQKFPTDENIKRKWVLAMKRLDVNAAGIWEPKKGDVLCSRHFKKTDFDRSAPNIKLKPGVIPSIFDSPSHLQGKREKLHCRKNFTLKTLPVTNHNHQRVGASSCIEEFQSQFIFEHSYSVMDSPKKLKHKLDHVISELEDTKKSLRNVLDREKRFQKSLRKTIRELKDECLISQETANRLEAFCWEYCQESIERGYIS</sequence>
<proteinExistence type="predicted"/>
<dbReference type="GO" id="GO:0003677">
    <property type="term" value="F:DNA binding"/>
    <property type="evidence" value="ECO:0007669"/>
    <property type="project" value="UniProtKB-UniRule"/>
</dbReference>
<organism evidence="8 9">
    <name type="scientific">Pteropus alecto</name>
    <name type="common">Black flying fox</name>
    <dbReference type="NCBI Taxonomy" id="9402"/>
    <lineage>
        <taxon>Eukaryota</taxon>
        <taxon>Metazoa</taxon>
        <taxon>Chordata</taxon>
        <taxon>Craniata</taxon>
        <taxon>Vertebrata</taxon>
        <taxon>Euteleostomi</taxon>
        <taxon>Mammalia</taxon>
        <taxon>Eutheria</taxon>
        <taxon>Laurasiatheria</taxon>
        <taxon>Chiroptera</taxon>
        <taxon>Yinpterochiroptera</taxon>
        <taxon>Pteropodoidea</taxon>
        <taxon>Pteropodidae</taxon>
        <taxon>Pteropodinae</taxon>
        <taxon>Pteropus</taxon>
    </lineage>
</organism>
<evidence type="ECO:0000256" key="3">
    <source>
        <dbReference type="ARBA" id="ARBA00022833"/>
    </source>
</evidence>
<dbReference type="STRING" id="9402.L5KYJ2"/>
<name>L5KYJ2_PTEAL</name>
<dbReference type="InParanoid" id="L5KYJ2"/>
<accession>L5KYJ2</accession>
<dbReference type="GO" id="GO:0008270">
    <property type="term" value="F:zinc ion binding"/>
    <property type="evidence" value="ECO:0007669"/>
    <property type="project" value="UniProtKB-KW"/>
</dbReference>
<keyword evidence="9" id="KW-1185">Reference proteome</keyword>
<dbReference type="Pfam" id="PF05485">
    <property type="entry name" value="THAP"/>
    <property type="match status" value="1"/>
</dbReference>
<evidence type="ECO:0000313" key="9">
    <source>
        <dbReference type="Proteomes" id="UP000010552"/>
    </source>
</evidence>
<reference evidence="9" key="1">
    <citation type="journal article" date="2013" name="Science">
        <title>Comparative analysis of bat genomes provides insight into the evolution of flight and immunity.</title>
        <authorList>
            <person name="Zhang G."/>
            <person name="Cowled C."/>
            <person name="Shi Z."/>
            <person name="Huang Z."/>
            <person name="Bishop-Lilly K.A."/>
            <person name="Fang X."/>
            <person name="Wynne J.W."/>
            <person name="Xiong Z."/>
            <person name="Baker M.L."/>
            <person name="Zhao W."/>
            <person name="Tachedjian M."/>
            <person name="Zhu Y."/>
            <person name="Zhou P."/>
            <person name="Jiang X."/>
            <person name="Ng J."/>
            <person name="Yang L."/>
            <person name="Wu L."/>
            <person name="Xiao J."/>
            <person name="Feng Y."/>
            <person name="Chen Y."/>
            <person name="Sun X."/>
            <person name="Zhang Y."/>
            <person name="Marsh G.A."/>
            <person name="Crameri G."/>
            <person name="Broder C.C."/>
            <person name="Frey K.G."/>
            <person name="Wang L.F."/>
            <person name="Wang J."/>
        </authorList>
    </citation>
    <scope>NUCLEOTIDE SEQUENCE [LARGE SCALE GENOMIC DNA]</scope>
</reference>
<feature type="compositionally biased region" description="Basic and acidic residues" evidence="6">
    <location>
        <begin position="18"/>
        <end position="28"/>
    </location>
</feature>
<keyword evidence="3" id="KW-0862">Zinc</keyword>
<feature type="compositionally biased region" description="Basic and acidic residues" evidence="6">
    <location>
        <begin position="96"/>
        <end position="106"/>
    </location>
</feature>
<feature type="domain" description="THAP-type" evidence="7">
    <location>
        <begin position="126"/>
        <end position="209"/>
    </location>
</feature>
<evidence type="ECO:0000256" key="2">
    <source>
        <dbReference type="ARBA" id="ARBA00022771"/>
    </source>
</evidence>
<dbReference type="FunCoup" id="L5KYJ2">
    <property type="interactions" value="937"/>
</dbReference>
<dbReference type="PROSITE" id="PS50950">
    <property type="entry name" value="ZF_THAP"/>
    <property type="match status" value="1"/>
</dbReference>
<protein>
    <submittedName>
        <fullName evidence="8">THAP domain-containing protein 6</fullName>
    </submittedName>
</protein>
<evidence type="ECO:0000313" key="8">
    <source>
        <dbReference type="EMBL" id="ELK16452.1"/>
    </source>
</evidence>
<dbReference type="Proteomes" id="UP000010552">
    <property type="component" value="Unassembled WGS sequence"/>
</dbReference>
<evidence type="ECO:0000256" key="5">
    <source>
        <dbReference type="PROSITE-ProRule" id="PRU00309"/>
    </source>
</evidence>
<keyword evidence="1" id="KW-0479">Metal-binding</keyword>
<dbReference type="SUPFAM" id="SSF57716">
    <property type="entry name" value="Glucocorticoid receptor-like (DNA-binding domain)"/>
    <property type="match status" value="1"/>
</dbReference>
<evidence type="ECO:0000256" key="6">
    <source>
        <dbReference type="SAM" id="MobiDB-lite"/>
    </source>
</evidence>
<dbReference type="AlphaFoldDB" id="L5KYJ2"/>
<dbReference type="EMBL" id="KB030472">
    <property type="protein sequence ID" value="ELK16452.1"/>
    <property type="molecule type" value="Genomic_DNA"/>
</dbReference>
<dbReference type="SMART" id="SM00692">
    <property type="entry name" value="DM3"/>
    <property type="match status" value="1"/>
</dbReference>